<evidence type="ECO:0000313" key="2">
    <source>
        <dbReference type="EMBL" id="MCD2421131.1"/>
    </source>
</evidence>
<feature type="signal peptide" evidence="1">
    <location>
        <begin position="1"/>
        <end position="19"/>
    </location>
</feature>
<feature type="chain" id="PRO_5045247453" evidence="1">
    <location>
        <begin position="20"/>
        <end position="379"/>
    </location>
</feature>
<organism evidence="2 3">
    <name type="scientific">Niabella pedocola</name>
    <dbReference type="NCBI Taxonomy" id="1752077"/>
    <lineage>
        <taxon>Bacteria</taxon>
        <taxon>Pseudomonadati</taxon>
        <taxon>Bacteroidota</taxon>
        <taxon>Chitinophagia</taxon>
        <taxon>Chitinophagales</taxon>
        <taxon>Chitinophagaceae</taxon>
        <taxon>Niabella</taxon>
    </lineage>
</organism>
<accession>A0ABS8PMW0</accession>
<dbReference type="RefSeq" id="WP_231001914.1">
    <property type="nucleotide sequence ID" value="NZ_JAJNEC010000001.1"/>
</dbReference>
<proteinExistence type="predicted"/>
<comment type="caution">
    <text evidence="2">The sequence shown here is derived from an EMBL/GenBank/DDBJ whole genome shotgun (WGS) entry which is preliminary data.</text>
</comment>
<evidence type="ECO:0000313" key="3">
    <source>
        <dbReference type="Proteomes" id="UP001199816"/>
    </source>
</evidence>
<reference evidence="2 3" key="1">
    <citation type="submission" date="2021-11" db="EMBL/GenBank/DDBJ databases">
        <title>Genomic of Niabella pedocola.</title>
        <authorList>
            <person name="Wu T."/>
        </authorList>
    </citation>
    <scope>NUCLEOTIDE SEQUENCE [LARGE SCALE GENOMIC DNA]</scope>
    <source>
        <strain evidence="2 3">JCM 31011</strain>
    </source>
</reference>
<sequence>MKRLLPFLLLALMITTSHCIKKNQTGPDLPVEKSQLREPVSKISTALAGAEDSVKSISPIPQKFFDAVTELVKPLQEQLDAVYKDMNPSLYEAYQKDASALSKLSSDAERAKVLYNMKSRYYPFLKEGWVKAGINDAAYKEKITGLLPDDLRKLIRFDPDFLNFYFDLVRAPNATTWSLRMRDRDRIDYDEDDVPPPPVPTCTWVEGKVYYPNILGWHPYVQKFAATDAEAYGVGANGVFTHANTYPLWGRGLASMDLITNTTPDNNACAKVRVRKTTNWSASLYAFCFYGHATVSTTEYNTGYTAGYIAAVAPVIFYQERHPSSIITEQYTLYKGDAKIKFGGNSISTVASEGIFSHGSSKSNLSISSWTITDLCCNK</sequence>
<keyword evidence="3" id="KW-1185">Reference proteome</keyword>
<dbReference type="EMBL" id="JAJNEC010000001">
    <property type="protein sequence ID" value="MCD2421131.1"/>
    <property type="molecule type" value="Genomic_DNA"/>
</dbReference>
<evidence type="ECO:0000256" key="1">
    <source>
        <dbReference type="SAM" id="SignalP"/>
    </source>
</evidence>
<gene>
    <name evidence="2" type="ORF">LQ567_00035</name>
</gene>
<protein>
    <submittedName>
        <fullName evidence="2">Uncharacterized protein</fullName>
    </submittedName>
</protein>
<name>A0ABS8PMW0_9BACT</name>
<keyword evidence="1" id="KW-0732">Signal</keyword>
<dbReference type="Proteomes" id="UP001199816">
    <property type="component" value="Unassembled WGS sequence"/>
</dbReference>